<dbReference type="Proteomes" id="UP000501534">
    <property type="component" value="Chromosome"/>
</dbReference>
<keyword evidence="2" id="KW-1185">Reference proteome</keyword>
<evidence type="ECO:0000313" key="2">
    <source>
        <dbReference type="Proteomes" id="UP000501534"/>
    </source>
</evidence>
<organism evidence="1 2">
    <name type="scientific">Usitatibacter rugosus</name>
    <dbReference type="NCBI Taxonomy" id="2732067"/>
    <lineage>
        <taxon>Bacteria</taxon>
        <taxon>Pseudomonadati</taxon>
        <taxon>Pseudomonadota</taxon>
        <taxon>Betaproteobacteria</taxon>
        <taxon>Nitrosomonadales</taxon>
        <taxon>Usitatibacteraceae</taxon>
        <taxon>Usitatibacter</taxon>
    </lineage>
</organism>
<gene>
    <name evidence="1" type="ORF">DSM104443_03192</name>
</gene>
<dbReference type="AlphaFoldDB" id="A0A6M4GYY7"/>
<proteinExistence type="predicted"/>
<accession>A0A6M4GYY7</accession>
<sequence>MAALAPARVRDIAAVVESALAGKDPGDEFVRLRSRPVWLDGDRNSKIDREPNAYARLFGTDIGKRAASAIGNESTTLDILSFLAIEVLYEYLSLRFRAAPNPGVRFVTVRRRPEDPPVLTILDSRVESVADTRRITDEIPLEPAGLVVAFDELRSQIIKVEPRLQEFEKYPAEAVIELFAIVQPEVVITRNPRMDRICAPSPFVDVRRADSLSSLGIYCKDQQGTLGGTACYHGTGPRGTSVKVGGVPRVVGADDVVQDIVFIPLEGRIAPSTRLGKGGIRSGRAPSEAEPVRFDGAGSGGLIKTRVRSHDAGLLRRRTSVQLKVQTPADTNFGDSGAALVDSDDRVVAFGFERTGLGEFPEFTDWIWADNALAALDLTPA</sequence>
<protein>
    <submittedName>
        <fullName evidence="1">Uncharacterized protein</fullName>
    </submittedName>
</protein>
<evidence type="ECO:0000313" key="1">
    <source>
        <dbReference type="EMBL" id="QJR12108.1"/>
    </source>
</evidence>
<name>A0A6M4GYY7_9PROT</name>
<dbReference type="InterPro" id="IPR009003">
    <property type="entry name" value="Peptidase_S1_PA"/>
</dbReference>
<reference evidence="1 2" key="1">
    <citation type="submission" date="2020-04" db="EMBL/GenBank/DDBJ databases">
        <title>Usitatibacter rugosus gen. nov., sp. nov. and Usitatibacter palustris sp. nov., novel members of Usitatibacteraceae fam. nov. within the order Nitrosomonadales isolated from soil.</title>
        <authorList>
            <person name="Huber K.J."/>
            <person name="Neumann-Schaal M."/>
            <person name="Geppert A."/>
            <person name="Luckner M."/>
            <person name="Wanner G."/>
            <person name="Overmann J."/>
        </authorList>
    </citation>
    <scope>NUCLEOTIDE SEQUENCE [LARGE SCALE GENOMIC DNA]</scope>
    <source>
        <strain evidence="1 2">0125_3</strain>
    </source>
</reference>
<dbReference type="SUPFAM" id="SSF50494">
    <property type="entry name" value="Trypsin-like serine proteases"/>
    <property type="match status" value="1"/>
</dbReference>
<dbReference type="EMBL" id="CP053069">
    <property type="protein sequence ID" value="QJR12108.1"/>
    <property type="molecule type" value="Genomic_DNA"/>
</dbReference>
<dbReference type="RefSeq" id="WP_212756742.1">
    <property type="nucleotide sequence ID" value="NZ_CP053069.1"/>
</dbReference>
<dbReference type="KEGG" id="uru:DSM104443_03192"/>